<proteinExistence type="predicted"/>
<accession>A0A7D9EJ38</accession>
<dbReference type="Pfam" id="PF20917">
    <property type="entry name" value="AsnRS_N"/>
    <property type="match status" value="1"/>
</dbReference>
<sequence length="128" mass="14679">TLYSSEKFGCDESGDGSENKPFKTALKAMEFCGKEPFPKIMVDSKEKGMKFEEISKAQLKKLTKIFQQEQRKSDKREEKEVWFADFFCIFFNPLGAKAHWHVANIVESNINHTQSSFISSDVVLLSTK</sequence>
<keyword evidence="2" id="KW-0436">Ligase</keyword>
<evidence type="ECO:0000313" key="2">
    <source>
        <dbReference type="EMBL" id="CAB4010377.1"/>
    </source>
</evidence>
<reference evidence="2" key="1">
    <citation type="submission" date="2020-04" db="EMBL/GenBank/DDBJ databases">
        <authorList>
            <person name="Alioto T."/>
            <person name="Alioto T."/>
            <person name="Gomez Garrido J."/>
        </authorList>
    </citation>
    <scope>NUCLEOTIDE SEQUENCE</scope>
    <source>
        <strain evidence="2">A484AB</strain>
    </source>
</reference>
<evidence type="ECO:0000313" key="3">
    <source>
        <dbReference type="Proteomes" id="UP001152795"/>
    </source>
</evidence>
<dbReference type="InterPro" id="IPR048952">
    <property type="entry name" value="AsnRS_N"/>
</dbReference>
<evidence type="ECO:0000259" key="1">
    <source>
        <dbReference type="Pfam" id="PF20917"/>
    </source>
</evidence>
<dbReference type="Gene3D" id="3.30.1910.20">
    <property type="entry name" value="asparaginyl-tRNA synthetase, N-terminal domain"/>
    <property type="match status" value="1"/>
</dbReference>
<organism evidence="2 3">
    <name type="scientific">Paramuricea clavata</name>
    <name type="common">Red gorgonian</name>
    <name type="synonym">Violescent sea-whip</name>
    <dbReference type="NCBI Taxonomy" id="317549"/>
    <lineage>
        <taxon>Eukaryota</taxon>
        <taxon>Metazoa</taxon>
        <taxon>Cnidaria</taxon>
        <taxon>Anthozoa</taxon>
        <taxon>Octocorallia</taxon>
        <taxon>Malacalcyonacea</taxon>
        <taxon>Plexauridae</taxon>
        <taxon>Paramuricea</taxon>
    </lineage>
</organism>
<feature type="non-terminal residue" evidence="2">
    <location>
        <position position="1"/>
    </location>
</feature>
<feature type="domain" description="Asparagine--tRNA ligase N-terminal" evidence="1">
    <location>
        <begin position="17"/>
        <end position="78"/>
    </location>
</feature>
<dbReference type="AlphaFoldDB" id="A0A7D9EJ38"/>
<name>A0A7D9EJ38_PARCT</name>
<comment type="caution">
    <text evidence="2">The sequence shown here is derived from an EMBL/GenBank/DDBJ whole genome shotgun (WGS) entry which is preliminary data.</text>
</comment>
<dbReference type="GO" id="GO:0016874">
    <property type="term" value="F:ligase activity"/>
    <property type="evidence" value="ECO:0007669"/>
    <property type="project" value="UniProtKB-KW"/>
</dbReference>
<protein>
    <submittedName>
        <fullName evidence="2">Asparagine--tRNA ligase, cytoplasmic</fullName>
    </submittedName>
</protein>
<keyword evidence="3" id="KW-1185">Reference proteome</keyword>
<dbReference type="EMBL" id="CACRXK020006765">
    <property type="protein sequence ID" value="CAB4010377.1"/>
    <property type="molecule type" value="Genomic_DNA"/>
</dbReference>
<gene>
    <name evidence="2" type="ORF">PACLA_8A036177</name>
</gene>
<dbReference type="OrthoDB" id="1931232at2759"/>
<dbReference type="Proteomes" id="UP001152795">
    <property type="component" value="Unassembled WGS sequence"/>
</dbReference>